<proteinExistence type="predicted"/>
<gene>
    <name evidence="1" type="ORF">HCR_16500</name>
</gene>
<accession>A0ABM8FNJ1</accession>
<evidence type="ECO:0000313" key="2">
    <source>
        <dbReference type="Proteomes" id="UP001321445"/>
    </source>
</evidence>
<sequence length="55" mass="6340">MTSMTYTFTTFNLYGVYMLVRFFALICALLLTIGSAMQQSVYDKNTLPQKHHISK</sequence>
<protein>
    <submittedName>
        <fullName evidence="1">Uncharacterized protein</fullName>
    </submittedName>
</protein>
<name>A0ABM8FNJ1_9BACT</name>
<reference evidence="1 2" key="1">
    <citation type="submission" date="2023-03" db="EMBL/GenBank/DDBJ databases">
        <title>Description of Hydrogenimonas sp. ISO32.</title>
        <authorList>
            <person name="Mino S."/>
            <person name="Fukazawa S."/>
            <person name="Sawabe T."/>
        </authorList>
    </citation>
    <scope>NUCLEOTIDE SEQUENCE [LARGE SCALE GENOMIC DNA]</scope>
    <source>
        <strain evidence="1 2">ISO32</strain>
    </source>
</reference>
<dbReference type="Proteomes" id="UP001321445">
    <property type="component" value="Chromosome"/>
</dbReference>
<evidence type="ECO:0000313" key="1">
    <source>
        <dbReference type="EMBL" id="BDY13338.1"/>
    </source>
</evidence>
<organism evidence="1 2">
    <name type="scientific">Hydrogenimonas cancrithermarum</name>
    <dbReference type="NCBI Taxonomy" id="2993563"/>
    <lineage>
        <taxon>Bacteria</taxon>
        <taxon>Pseudomonadati</taxon>
        <taxon>Campylobacterota</taxon>
        <taxon>Epsilonproteobacteria</taxon>
        <taxon>Campylobacterales</taxon>
        <taxon>Hydrogenimonadaceae</taxon>
        <taxon>Hydrogenimonas</taxon>
    </lineage>
</organism>
<dbReference type="EMBL" id="AP027370">
    <property type="protein sequence ID" value="BDY13338.1"/>
    <property type="molecule type" value="Genomic_DNA"/>
</dbReference>
<keyword evidence="2" id="KW-1185">Reference proteome</keyword>